<dbReference type="AlphaFoldDB" id="A0AA39V3K9"/>
<name>A0AA39V3K9_9LECA</name>
<comment type="caution">
    <text evidence="1">The sequence shown here is derived from an EMBL/GenBank/DDBJ whole genome shotgun (WGS) entry which is preliminary data.</text>
</comment>
<evidence type="ECO:0000313" key="1">
    <source>
        <dbReference type="EMBL" id="KAK0510029.1"/>
    </source>
</evidence>
<evidence type="ECO:0000313" key="2">
    <source>
        <dbReference type="Proteomes" id="UP001166286"/>
    </source>
</evidence>
<protein>
    <recommendedName>
        <fullName evidence="3">Adhesin domain-containing protein</fullName>
    </recommendedName>
</protein>
<evidence type="ECO:0008006" key="3">
    <source>
        <dbReference type="Google" id="ProtNLM"/>
    </source>
</evidence>
<reference evidence="1" key="1">
    <citation type="submission" date="2023-03" db="EMBL/GenBank/DDBJ databases">
        <title>Complete genome of Cladonia borealis.</title>
        <authorList>
            <person name="Park H."/>
        </authorList>
    </citation>
    <scope>NUCLEOTIDE SEQUENCE</scope>
    <source>
        <strain evidence="1">ANT050790</strain>
    </source>
</reference>
<dbReference type="EMBL" id="JAFEKC020000017">
    <property type="protein sequence ID" value="KAK0510029.1"/>
    <property type="molecule type" value="Genomic_DNA"/>
</dbReference>
<proteinExistence type="predicted"/>
<keyword evidence="2" id="KW-1185">Reference proteome</keyword>
<dbReference type="Proteomes" id="UP001166286">
    <property type="component" value="Unassembled WGS sequence"/>
</dbReference>
<sequence length="534" mass="57922">MPPEAHTSVNIGTSNHPRKVATLLLLGAQGRNKLRFGNLALTSTRMMGRRATFLSDEKPRDVEGIPPKHDSLGPIPQQQLKQTSLFRATSQWILICLTMAPGYGLGFRRGSHTNDHLCPSGGHHTDLSFAFRDATEFTFSQLSQDGHHKGSDIKPVLVRGDVQVRLAEQSFGTNIRVELALHGSDPKLTSSDWLGIVKTDTALTLKTPRWMPKEDSSASNEQSLCIYVSATIWIAPGTVLETLGIDAETLSVDFFPGLDYVIRKSTEISVYSATLSIKANNAPEKLTINSRETVIDVSSGSVTGSYPLYDYLAIHTESGSIDVTIDPKAALKDNVKPAVLRLTSNSGSVRARTSTVSIPDREYRADVYTSSGSIDVSLLHGIRTSLRSINGRITADLYPFGDNNTRTDIESHCNSGSTDITLHSSLSHPDAPLKRLNAYYGSSSGSLRLRYPDQWEGTVDGTTLSGSVKLNWEGLKVIKDGKKGWLKRHIKAVKGDGEGKLVFTDTSGSVTLTGGTGAIVDSRESRSVVEVGKE</sequence>
<organism evidence="1 2">
    <name type="scientific">Cladonia borealis</name>
    <dbReference type="NCBI Taxonomy" id="184061"/>
    <lineage>
        <taxon>Eukaryota</taxon>
        <taxon>Fungi</taxon>
        <taxon>Dikarya</taxon>
        <taxon>Ascomycota</taxon>
        <taxon>Pezizomycotina</taxon>
        <taxon>Lecanoromycetes</taxon>
        <taxon>OSLEUM clade</taxon>
        <taxon>Lecanoromycetidae</taxon>
        <taxon>Lecanorales</taxon>
        <taxon>Lecanorineae</taxon>
        <taxon>Cladoniaceae</taxon>
        <taxon>Cladonia</taxon>
    </lineage>
</organism>
<accession>A0AA39V3K9</accession>
<gene>
    <name evidence="1" type="ORF">JMJ35_007423</name>
</gene>